<organism evidence="2 3">
    <name type="scientific">OM182 bacterium BACL3 MAG-120619-bin3</name>
    <dbReference type="NCBI Taxonomy" id="1655593"/>
    <lineage>
        <taxon>Bacteria</taxon>
        <taxon>Pseudomonadati</taxon>
        <taxon>Pseudomonadota</taxon>
        <taxon>Gammaproteobacteria</taxon>
        <taxon>OMG group</taxon>
        <taxon>OM182 clade</taxon>
    </lineage>
</organism>
<sequence>MDILHWIHENVTRLHIVAGSCGLLLFWIPVVTRKGNLNHKKFGRYFANIMYAVGFSGITITTLDLLFPLAMHVPGVVLEPARAIAISREVRDFALFLFSISLLVLLSTRHGWLTIQGKEDRRALRKPAQLGLCAALIFAGLGLSVNGLVTGSILFVLFGLFEIYTSASYLHYALKSEIRAKEWWTEHLNGLIGSGIAAYTAFFVFGGLNFLSDVFGDTIEGYSIVLWVAPGVIGGIAIGYQTKKYRTKFERPAA</sequence>
<evidence type="ECO:0000256" key="1">
    <source>
        <dbReference type="SAM" id="Phobius"/>
    </source>
</evidence>
<reference evidence="2 3" key="1">
    <citation type="submission" date="2015-10" db="EMBL/GenBank/DDBJ databases">
        <title>Metagenome-Assembled Genomes uncover a global brackish microbiome.</title>
        <authorList>
            <person name="Hugerth L.W."/>
            <person name="Larsson J."/>
            <person name="Alneberg J."/>
            <person name="Lindh M.V."/>
            <person name="Legrand C."/>
            <person name="Pinhassi J."/>
            <person name="Andersson A.F."/>
        </authorList>
    </citation>
    <scope>NUCLEOTIDE SEQUENCE [LARGE SCALE GENOMIC DNA]</scope>
    <source>
        <strain evidence="2">BACL22 MAG-120619-bin3</strain>
    </source>
</reference>
<feature type="transmembrane region" description="Helical" evidence="1">
    <location>
        <begin position="93"/>
        <end position="115"/>
    </location>
</feature>
<protein>
    <recommendedName>
        <fullName evidence="4">DUF2306 domain-containing protein</fullName>
    </recommendedName>
</protein>
<feature type="transmembrane region" description="Helical" evidence="1">
    <location>
        <begin position="127"/>
        <end position="145"/>
    </location>
</feature>
<evidence type="ECO:0000313" key="2">
    <source>
        <dbReference type="EMBL" id="KRO77624.1"/>
    </source>
</evidence>
<proteinExistence type="predicted"/>
<evidence type="ECO:0008006" key="4">
    <source>
        <dbReference type="Google" id="ProtNLM"/>
    </source>
</evidence>
<feature type="transmembrane region" description="Helical" evidence="1">
    <location>
        <begin position="151"/>
        <end position="170"/>
    </location>
</feature>
<feature type="transmembrane region" description="Helical" evidence="1">
    <location>
        <begin position="191"/>
        <end position="212"/>
    </location>
</feature>
<keyword evidence="1" id="KW-1133">Transmembrane helix</keyword>
<feature type="transmembrane region" description="Helical" evidence="1">
    <location>
        <begin position="12"/>
        <end position="30"/>
    </location>
</feature>
<gene>
    <name evidence="2" type="ORF">ABR85_02540</name>
</gene>
<keyword evidence="1" id="KW-0812">Transmembrane</keyword>
<dbReference type="EMBL" id="LICD01000472">
    <property type="protein sequence ID" value="KRO77624.1"/>
    <property type="molecule type" value="Genomic_DNA"/>
</dbReference>
<feature type="transmembrane region" description="Helical" evidence="1">
    <location>
        <begin position="51"/>
        <end position="73"/>
    </location>
</feature>
<keyword evidence="1" id="KW-0472">Membrane</keyword>
<dbReference type="AlphaFoldDB" id="A0A0R2SSE8"/>
<name>A0A0R2SSE8_9GAMM</name>
<feature type="transmembrane region" description="Helical" evidence="1">
    <location>
        <begin position="224"/>
        <end position="242"/>
    </location>
</feature>
<evidence type="ECO:0000313" key="3">
    <source>
        <dbReference type="Proteomes" id="UP000051242"/>
    </source>
</evidence>
<comment type="caution">
    <text evidence="2">The sequence shown here is derived from an EMBL/GenBank/DDBJ whole genome shotgun (WGS) entry which is preliminary data.</text>
</comment>
<dbReference type="Proteomes" id="UP000051242">
    <property type="component" value="Unassembled WGS sequence"/>
</dbReference>
<accession>A0A0R2SSE8</accession>